<comment type="caution">
    <text evidence="5">The sequence shown here is derived from an EMBL/GenBank/DDBJ whole genome shotgun (WGS) entry which is preliminary data.</text>
</comment>
<dbReference type="SFLD" id="SFLDS00029">
    <property type="entry name" value="Radical_SAM"/>
    <property type="match status" value="1"/>
</dbReference>
<evidence type="ECO:0000256" key="2">
    <source>
        <dbReference type="ARBA" id="ARBA00017228"/>
    </source>
</evidence>
<name>A0ABR7NHK8_9FIRM</name>
<evidence type="ECO:0000313" key="5">
    <source>
        <dbReference type="EMBL" id="MBC8575886.1"/>
    </source>
</evidence>
<keyword evidence="3" id="KW-0479">Metal-binding</keyword>
<keyword evidence="3" id="KW-0949">S-adenosyl-L-methionine</keyword>
<comment type="function">
    <text evidence="3">Probably acts as a heme chaperone, transferring heme to an unknown acceptor. Binds one molecule of heme per monomer, possibly covalently. Binds 1 [4Fe-4S] cluster. The cluster is coordinated with 3 cysteines and an exchangeable S-adenosyl-L-methionine.</text>
</comment>
<reference evidence="5 6" key="1">
    <citation type="submission" date="2020-08" db="EMBL/GenBank/DDBJ databases">
        <title>Genome public.</title>
        <authorList>
            <person name="Liu C."/>
            <person name="Sun Q."/>
        </authorList>
    </citation>
    <scope>NUCLEOTIDE SEQUENCE [LARGE SCALE GENOMIC DNA]</scope>
    <source>
        <strain evidence="5 6">BX1</strain>
    </source>
</reference>
<keyword evidence="3" id="KW-0004">4Fe-4S</keyword>
<dbReference type="InterPro" id="IPR023404">
    <property type="entry name" value="rSAM_horseshoe"/>
</dbReference>
<dbReference type="Gene3D" id="3.80.30.20">
    <property type="entry name" value="tm_1862 like domain"/>
    <property type="match status" value="1"/>
</dbReference>
<dbReference type="InterPro" id="IPR004559">
    <property type="entry name" value="HemW-like"/>
</dbReference>
<dbReference type="InterPro" id="IPR058240">
    <property type="entry name" value="rSAM_sf"/>
</dbReference>
<feature type="domain" description="Radical SAM core" evidence="4">
    <location>
        <begin position="1"/>
        <end position="228"/>
    </location>
</feature>
<sequence length="365" mass="39843">MSKAVGIYLHVPFCDGKCPYCDFYSRRGSGEDYDRFLAAAVRAIEVAPVSGEVSADTVYFGGGTPVLLGARRLNRLLSAVQKRFGAAQREITVEANPCAVGPEMLEELRAGGFTRISFGVQSLFDPTLRTLGRKHDAARALGAIREAARAGFAHISADLMLAVPGQTAEEIERSVDLLAAEPIDHLSAYLLKLEPGTAFAGRFDEPDEDFAAGCYLAMARRSEAHGFSQYEISNFARNPAARSLHNLRYWRCGEYLGIGPAAHSFWNGRRFYFPRDLRSFLDAPDAWRLTVGDGPGGDEEERVMLGLRLAEGIALDSLSDERRAAVERAARRLDGSGLLRREKGRIALTREGFLVSNAVIAALLG</sequence>
<dbReference type="SFLD" id="SFLDF00562">
    <property type="entry name" value="HemN-like__clustered_with_heat"/>
    <property type="match status" value="1"/>
</dbReference>
<dbReference type="Pfam" id="PF06969">
    <property type="entry name" value="HemN_C"/>
    <property type="match status" value="1"/>
</dbReference>
<dbReference type="InterPro" id="IPR010723">
    <property type="entry name" value="HemN_C"/>
</dbReference>
<organism evidence="5 6">
    <name type="scientific">Yanshouia hominis</name>
    <dbReference type="NCBI Taxonomy" id="2763673"/>
    <lineage>
        <taxon>Bacteria</taxon>
        <taxon>Bacillati</taxon>
        <taxon>Bacillota</taxon>
        <taxon>Clostridia</taxon>
        <taxon>Eubacteriales</taxon>
        <taxon>Oscillospiraceae</taxon>
        <taxon>Yanshouia</taxon>
    </lineage>
</organism>
<dbReference type="Pfam" id="PF04055">
    <property type="entry name" value="Radical_SAM"/>
    <property type="match status" value="1"/>
</dbReference>
<keyword evidence="3" id="KW-0963">Cytoplasm</keyword>
<keyword evidence="3" id="KW-0143">Chaperone</keyword>
<gene>
    <name evidence="5" type="primary">hemW</name>
    <name evidence="5" type="ORF">H8717_05600</name>
</gene>
<dbReference type="EMBL" id="JACRTB010000007">
    <property type="protein sequence ID" value="MBC8575886.1"/>
    <property type="molecule type" value="Genomic_DNA"/>
</dbReference>
<dbReference type="SUPFAM" id="SSF102114">
    <property type="entry name" value="Radical SAM enzymes"/>
    <property type="match status" value="1"/>
</dbReference>
<accession>A0ABR7NHK8</accession>
<keyword evidence="3" id="KW-0408">Iron</keyword>
<keyword evidence="3" id="KW-0349">Heme</keyword>
<evidence type="ECO:0000259" key="4">
    <source>
        <dbReference type="PROSITE" id="PS51918"/>
    </source>
</evidence>
<protein>
    <recommendedName>
        <fullName evidence="2 3">Heme chaperone HemW</fullName>
    </recommendedName>
</protein>
<dbReference type="SFLD" id="SFLDG01065">
    <property type="entry name" value="anaerobic_coproporphyrinogen-I"/>
    <property type="match status" value="1"/>
</dbReference>
<keyword evidence="3" id="KW-0411">Iron-sulfur</keyword>
<evidence type="ECO:0000313" key="6">
    <source>
        <dbReference type="Proteomes" id="UP000658131"/>
    </source>
</evidence>
<dbReference type="InterPro" id="IPR007197">
    <property type="entry name" value="rSAM"/>
</dbReference>
<dbReference type="CDD" id="cd01335">
    <property type="entry name" value="Radical_SAM"/>
    <property type="match status" value="1"/>
</dbReference>
<dbReference type="NCBIfam" id="TIGR00539">
    <property type="entry name" value="hemN_rel"/>
    <property type="match status" value="1"/>
</dbReference>
<dbReference type="SMART" id="SM00729">
    <property type="entry name" value="Elp3"/>
    <property type="match status" value="1"/>
</dbReference>
<dbReference type="SFLD" id="SFLDG01082">
    <property type="entry name" value="B12-binding_domain_containing"/>
    <property type="match status" value="1"/>
</dbReference>
<dbReference type="RefSeq" id="WP_262399455.1">
    <property type="nucleotide sequence ID" value="NZ_JACRTB010000007.1"/>
</dbReference>
<dbReference type="PANTHER" id="PTHR13932:SF5">
    <property type="entry name" value="RADICAL S-ADENOSYL METHIONINE DOMAIN-CONTAINING PROTEIN 1, MITOCHONDRIAL"/>
    <property type="match status" value="1"/>
</dbReference>
<keyword evidence="6" id="KW-1185">Reference proteome</keyword>
<evidence type="ECO:0000256" key="1">
    <source>
        <dbReference type="ARBA" id="ARBA00006100"/>
    </source>
</evidence>
<evidence type="ECO:0000256" key="3">
    <source>
        <dbReference type="RuleBase" id="RU364116"/>
    </source>
</evidence>
<comment type="subcellular location">
    <subcellularLocation>
        <location evidence="3">Cytoplasm</location>
    </subcellularLocation>
</comment>
<dbReference type="PROSITE" id="PS51918">
    <property type="entry name" value="RADICAL_SAM"/>
    <property type="match status" value="1"/>
</dbReference>
<proteinExistence type="inferred from homology"/>
<dbReference type="InterPro" id="IPR006638">
    <property type="entry name" value="Elp3/MiaA/NifB-like_rSAM"/>
</dbReference>
<dbReference type="InterPro" id="IPR034505">
    <property type="entry name" value="Coproporphyrinogen-III_oxidase"/>
</dbReference>
<dbReference type="Proteomes" id="UP000658131">
    <property type="component" value="Unassembled WGS sequence"/>
</dbReference>
<comment type="similarity">
    <text evidence="1">Belongs to the anaerobic coproporphyrinogen-III oxidase family. HemW subfamily.</text>
</comment>
<dbReference type="PANTHER" id="PTHR13932">
    <property type="entry name" value="COPROPORPHYRINIGEN III OXIDASE"/>
    <property type="match status" value="1"/>
</dbReference>